<dbReference type="AlphaFoldDB" id="A0A124GGP9"/>
<dbReference type="EMBL" id="LPWA01000097">
    <property type="protein sequence ID" value="KUM27457.1"/>
    <property type="molecule type" value="Genomic_DNA"/>
</dbReference>
<reference evidence="1 2" key="1">
    <citation type="submission" date="2015-12" db="EMBL/GenBank/DDBJ databases">
        <title>Draft genome sequence of Mesorhizobium sp. UFLA 01-765, a multitolerant efficient symbiont and plant-growth promoting strain isolated from Zn-mining soil using Leucaena leucocephala as a trap plant.</title>
        <authorList>
            <person name="Rangel W.M."/>
            <person name="Thijs S."/>
            <person name="Longatti S.M."/>
            <person name="Moreira F.M."/>
            <person name="Weyens N."/>
            <person name="Vangronsveld J."/>
            <person name="Van Hamme J.D."/>
            <person name="Bottos E.M."/>
            <person name="Rineau F."/>
        </authorList>
    </citation>
    <scope>NUCLEOTIDE SEQUENCE [LARGE SCALE GENOMIC DNA]</scope>
    <source>
        <strain evidence="1 2">UFLA 01-765</strain>
    </source>
</reference>
<proteinExistence type="predicted"/>
<dbReference type="Proteomes" id="UP000053176">
    <property type="component" value="Unassembled WGS sequence"/>
</dbReference>
<comment type="caution">
    <text evidence="1">The sequence shown here is derived from an EMBL/GenBank/DDBJ whole genome shotgun (WGS) entry which is preliminary data.</text>
</comment>
<protein>
    <submittedName>
        <fullName evidence="1">Uncharacterized protein</fullName>
    </submittedName>
</protein>
<dbReference type="OrthoDB" id="9134390at2"/>
<accession>A0A124GGP9</accession>
<organism evidence="1 2">
    <name type="scientific">Rhizobium loti</name>
    <name type="common">Mesorhizobium loti</name>
    <dbReference type="NCBI Taxonomy" id="381"/>
    <lineage>
        <taxon>Bacteria</taxon>
        <taxon>Pseudomonadati</taxon>
        <taxon>Pseudomonadota</taxon>
        <taxon>Alphaproteobacteria</taxon>
        <taxon>Hyphomicrobiales</taxon>
        <taxon>Phyllobacteriaceae</taxon>
        <taxon>Mesorhizobium</taxon>
    </lineage>
</organism>
<gene>
    <name evidence="1" type="ORF">AU467_17465</name>
</gene>
<name>A0A124GGP9_RHILI</name>
<sequence length="163" mass="18759">MALLTLYDTQDGIKRLLNCMFDLGAHSGWYTTDKPREKAAVDYQQLFDAYVQLIQQAYNEAAPWWDGTVEAERNKGLPEKDALEAAFNNRMAGPASDPRVVWIVRVIWLECANRNAMMADSEKIRPEYLLLQWLIDAEETELVRLIACMPYWPVGLDENGNWC</sequence>
<evidence type="ECO:0000313" key="1">
    <source>
        <dbReference type="EMBL" id="KUM27457.1"/>
    </source>
</evidence>
<evidence type="ECO:0000313" key="2">
    <source>
        <dbReference type="Proteomes" id="UP000053176"/>
    </source>
</evidence>